<dbReference type="EMBL" id="CAFZ01000280">
    <property type="protein sequence ID" value="CCA74115.1"/>
    <property type="molecule type" value="Genomic_DNA"/>
</dbReference>
<dbReference type="InterPro" id="IPR007504">
    <property type="entry name" value="H/ACA_rnp_Gar1/Naf1"/>
</dbReference>
<evidence type="ECO:0000256" key="8">
    <source>
        <dbReference type="RuleBase" id="RU364004"/>
    </source>
</evidence>
<dbReference type="InterPro" id="IPR009000">
    <property type="entry name" value="Transl_B-barrel_sf"/>
</dbReference>
<dbReference type="GO" id="GO:0034513">
    <property type="term" value="F:box H/ACA snoRNA binding"/>
    <property type="evidence" value="ECO:0007669"/>
    <property type="project" value="TreeGrafter"/>
</dbReference>
<comment type="subcellular location">
    <subcellularLocation>
        <location evidence="1 8">Nucleus</location>
        <location evidence="1 8">Nucleolus</location>
    </subcellularLocation>
</comment>
<dbReference type="eggNOG" id="KOG3262">
    <property type="taxonomic scope" value="Eukaryota"/>
</dbReference>
<evidence type="ECO:0000256" key="2">
    <source>
        <dbReference type="ARBA" id="ARBA00022517"/>
    </source>
</evidence>
<dbReference type="Proteomes" id="UP000007148">
    <property type="component" value="Unassembled WGS sequence"/>
</dbReference>
<dbReference type="InParanoid" id="G4TS22"/>
<dbReference type="SUPFAM" id="SSF50447">
    <property type="entry name" value="Translation proteins"/>
    <property type="match status" value="1"/>
</dbReference>
<evidence type="ECO:0000256" key="3">
    <source>
        <dbReference type="ARBA" id="ARBA00022552"/>
    </source>
</evidence>
<dbReference type="Gene3D" id="2.40.10.230">
    <property type="entry name" value="Probable tRNA pseudouridine synthase domain"/>
    <property type="match status" value="1"/>
</dbReference>
<keyword evidence="3 8" id="KW-0698">rRNA processing</keyword>
<name>G4TS22_SERID</name>
<dbReference type="PANTHER" id="PTHR23237">
    <property type="entry name" value="NUCLEOLAR PROTEIN FAMILY A MEMBER 1 SNORNP PROTEIN GAR1"/>
    <property type="match status" value="1"/>
</dbReference>
<dbReference type="OrthoDB" id="2187159at2759"/>
<comment type="caution">
    <text evidence="10">The sequence shown here is derived from an EMBL/GenBank/DDBJ whole genome shotgun (WGS) entry which is preliminary data.</text>
</comment>
<dbReference type="FunFam" id="2.40.10.230:FF:000001">
    <property type="entry name" value="H/ACA ribonucleoprotein complex subunit"/>
    <property type="match status" value="1"/>
</dbReference>
<evidence type="ECO:0000313" key="11">
    <source>
        <dbReference type="Proteomes" id="UP000007148"/>
    </source>
</evidence>
<sequence>MSRARGGFRGDRGRGRGGPSRGGFQRQFDTGPPDTVLEMGQFIHAVEDEMLCSSVLKDKIPYFNAPIYLENKSSIGKVDEILGPINEVYFSVKMAEGMVASSFRKGDKVYIGADKLLPLERFLPKPKEHKGAFPCYPWHTTVSTGAVSPLCLTNVKKETKLTHIRCITMDSLARSMTVVSLFDTGLVRSPRANAVAHVVSVAVQGEAQARAEGPEDEEELELVAHLDVEEEVAQWDEEALAGEDLEGAEAHRLAAVVHEEEVDSHRIRILLFEYVVLPQP</sequence>
<keyword evidence="4 8" id="KW-0694">RNA-binding</keyword>
<comment type="function">
    <text evidence="8">Required for ribosome biogenesis. Part of a complex which catalyzes pseudouridylation of rRNA. This involves the isomerization of uridine such that the ribose is subsequently attached to C5, instead of the normal N1. Pseudouridine ("psi") residues may serve to stabilize the conformation of rRNAs.</text>
</comment>
<comment type="similarity">
    <text evidence="7 8">Belongs to the GAR1 family.</text>
</comment>
<keyword evidence="11" id="KW-1185">Reference proteome</keyword>
<keyword evidence="6 8" id="KW-0687">Ribonucleoprotein</keyword>
<dbReference type="GO" id="GO:0000454">
    <property type="term" value="P:snoRNA guided rRNA pseudouridine synthesis"/>
    <property type="evidence" value="ECO:0007669"/>
    <property type="project" value="TreeGrafter"/>
</dbReference>
<evidence type="ECO:0000256" key="1">
    <source>
        <dbReference type="ARBA" id="ARBA00004604"/>
    </source>
</evidence>
<evidence type="ECO:0000256" key="9">
    <source>
        <dbReference type="SAM" id="MobiDB-lite"/>
    </source>
</evidence>
<keyword evidence="5 8" id="KW-0539">Nucleus</keyword>
<evidence type="ECO:0000256" key="7">
    <source>
        <dbReference type="ARBA" id="ARBA00038293"/>
    </source>
</evidence>
<dbReference type="AlphaFoldDB" id="G4TS22"/>
<dbReference type="Pfam" id="PF04410">
    <property type="entry name" value="Gar1"/>
    <property type="match status" value="1"/>
</dbReference>
<dbReference type="HOGENOM" id="CLU_994384_0_0_1"/>
<evidence type="ECO:0000256" key="6">
    <source>
        <dbReference type="ARBA" id="ARBA00023274"/>
    </source>
</evidence>
<feature type="region of interest" description="Disordered" evidence="9">
    <location>
        <begin position="1"/>
        <end position="30"/>
    </location>
</feature>
<dbReference type="GO" id="GO:0031429">
    <property type="term" value="C:box H/ACA snoRNP complex"/>
    <property type="evidence" value="ECO:0007669"/>
    <property type="project" value="TreeGrafter"/>
</dbReference>
<dbReference type="PANTHER" id="PTHR23237:SF6">
    <property type="entry name" value="H_ACA RIBONUCLEOPROTEIN COMPLEX SUBUNIT 1"/>
    <property type="match status" value="1"/>
</dbReference>
<protein>
    <recommendedName>
        <fullName evidence="8">H/ACA ribonucleoprotein complex subunit</fullName>
    </recommendedName>
</protein>
<organism evidence="10 11">
    <name type="scientific">Serendipita indica (strain DSM 11827)</name>
    <name type="common">Root endophyte fungus</name>
    <name type="synonym">Piriformospora indica</name>
    <dbReference type="NCBI Taxonomy" id="1109443"/>
    <lineage>
        <taxon>Eukaryota</taxon>
        <taxon>Fungi</taxon>
        <taxon>Dikarya</taxon>
        <taxon>Basidiomycota</taxon>
        <taxon>Agaricomycotina</taxon>
        <taxon>Agaricomycetes</taxon>
        <taxon>Sebacinales</taxon>
        <taxon>Serendipitaceae</taxon>
        <taxon>Serendipita</taxon>
    </lineage>
</organism>
<proteinExistence type="inferred from homology"/>
<keyword evidence="2 8" id="KW-0690">Ribosome biogenesis</keyword>
<accession>G4TS22</accession>
<comment type="subunit">
    <text evidence="8">Component of the small nucleolar ribonucleoprotein particles containing H/ACA-type snoRNAs (H/ACA snoRNPs).</text>
</comment>
<dbReference type="InterPro" id="IPR038664">
    <property type="entry name" value="Gar1/Naf1_Cbf5-bd_sf"/>
</dbReference>
<reference evidence="10 11" key="1">
    <citation type="journal article" date="2011" name="PLoS Pathog.">
        <title>Endophytic Life Strategies Decoded by Genome and Transcriptome Analyses of the Mutualistic Root Symbiont Piriformospora indica.</title>
        <authorList>
            <person name="Zuccaro A."/>
            <person name="Lahrmann U."/>
            <person name="Guldener U."/>
            <person name="Langen G."/>
            <person name="Pfiffi S."/>
            <person name="Biedenkopf D."/>
            <person name="Wong P."/>
            <person name="Samans B."/>
            <person name="Grimm C."/>
            <person name="Basiewicz M."/>
            <person name="Murat C."/>
            <person name="Martin F."/>
            <person name="Kogel K.H."/>
        </authorList>
    </citation>
    <scope>NUCLEOTIDE SEQUENCE [LARGE SCALE GENOMIC DNA]</scope>
    <source>
        <strain evidence="10 11">DSM 11827</strain>
    </source>
</reference>
<gene>
    <name evidence="10" type="ORF">PIIN_08069</name>
</gene>
<evidence type="ECO:0000256" key="5">
    <source>
        <dbReference type="ARBA" id="ARBA00023242"/>
    </source>
</evidence>
<dbReference type="STRING" id="1109443.G4TS22"/>
<evidence type="ECO:0000256" key="4">
    <source>
        <dbReference type="ARBA" id="ARBA00022884"/>
    </source>
</evidence>
<evidence type="ECO:0000313" key="10">
    <source>
        <dbReference type="EMBL" id="CCA74115.1"/>
    </source>
</evidence>